<name>A0A0D3EP29_9ORYZ</name>
<dbReference type="HOGENOM" id="CLU_2835370_0_0_1"/>
<reference evidence="2" key="1">
    <citation type="journal article" date="2009" name="Rice">
        <title>De Novo Next Generation Sequencing of Plant Genomes.</title>
        <authorList>
            <person name="Rounsley S."/>
            <person name="Marri P.R."/>
            <person name="Yu Y."/>
            <person name="He R."/>
            <person name="Sisneros N."/>
            <person name="Goicoechea J.L."/>
            <person name="Lee S.J."/>
            <person name="Angelova A."/>
            <person name="Kudrna D."/>
            <person name="Luo M."/>
            <person name="Affourtit J."/>
            <person name="Desany B."/>
            <person name="Knight J."/>
            <person name="Niazi F."/>
            <person name="Egholm M."/>
            <person name="Wing R.A."/>
        </authorList>
    </citation>
    <scope>NUCLEOTIDE SEQUENCE [LARGE SCALE GENOMIC DNA]</scope>
    <source>
        <strain evidence="2">cv. IRGC 105608</strain>
    </source>
</reference>
<accession>A0A0D3EP29</accession>
<evidence type="ECO:0000313" key="3">
    <source>
        <dbReference type="Proteomes" id="UP000026960"/>
    </source>
</evidence>
<evidence type="ECO:0000256" key="1">
    <source>
        <dbReference type="SAM" id="MobiDB-lite"/>
    </source>
</evidence>
<dbReference type="PaxDb" id="65489-OBART01G16390.1"/>
<evidence type="ECO:0000313" key="2">
    <source>
        <dbReference type="EnsemblPlants" id="OBART01G16390.1"/>
    </source>
</evidence>
<keyword evidence="3" id="KW-1185">Reference proteome</keyword>
<dbReference type="AlphaFoldDB" id="A0A0D3EP29"/>
<dbReference type="Gramene" id="OBART01G16390.1">
    <property type="protein sequence ID" value="OBART01G16390.1"/>
    <property type="gene ID" value="OBART01G16390"/>
</dbReference>
<organism evidence="2">
    <name type="scientific">Oryza barthii</name>
    <dbReference type="NCBI Taxonomy" id="65489"/>
    <lineage>
        <taxon>Eukaryota</taxon>
        <taxon>Viridiplantae</taxon>
        <taxon>Streptophyta</taxon>
        <taxon>Embryophyta</taxon>
        <taxon>Tracheophyta</taxon>
        <taxon>Spermatophyta</taxon>
        <taxon>Magnoliopsida</taxon>
        <taxon>Liliopsida</taxon>
        <taxon>Poales</taxon>
        <taxon>Poaceae</taxon>
        <taxon>BOP clade</taxon>
        <taxon>Oryzoideae</taxon>
        <taxon>Oryzeae</taxon>
        <taxon>Oryzinae</taxon>
        <taxon>Oryza</taxon>
    </lineage>
</organism>
<sequence length="79" mass="8281">MNGSCWPKLCAASMEEGIGRGGHRARKRSGNEEDASEGGGTLGIRSLGEEEVVRREGRAGREVAIAVGRRVSGKEVTVG</sequence>
<reference evidence="2" key="2">
    <citation type="submission" date="2015-03" db="UniProtKB">
        <authorList>
            <consortium name="EnsemblPlants"/>
        </authorList>
    </citation>
    <scope>IDENTIFICATION</scope>
</reference>
<feature type="region of interest" description="Disordered" evidence="1">
    <location>
        <begin position="16"/>
        <end position="43"/>
    </location>
</feature>
<dbReference type="EnsemblPlants" id="OBART01G16390.1">
    <property type="protein sequence ID" value="OBART01G16390.1"/>
    <property type="gene ID" value="OBART01G16390"/>
</dbReference>
<protein>
    <submittedName>
        <fullName evidence="2">Uncharacterized protein</fullName>
    </submittedName>
</protein>
<dbReference type="Proteomes" id="UP000026960">
    <property type="component" value="Chromosome 1"/>
</dbReference>
<proteinExistence type="predicted"/>